<dbReference type="EMBL" id="BOMW01000103">
    <property type="protein sequence ID" value="GIF09812.1"/>
    <property type="molecule type" value="Genomic_DNA"/>
</dbReference>
<keyword evidence="2" id="KW-1185">Reference proteome</keyword>
<organism evidence="1 2">
    <name type="scientific">Actinoplanes siamensis</name>
    <dbReference type="NCBI Taxonomy" id="1223317"/>
    <lineage>
        <taxon>Bacteria</taxon>
        <taxon>Bacillati</taxon>
        <taxon>Actinomycetota</taxon>
        <taxon>Actinomycetes</taxon>
        <taxon>Micromonosporales</taxon>
        <taxon>Micromonosporaceae</taxon>
        <taxon>Actinoplanes</taxon>
    </lineage>
</organism>
<accession>A0A919NFD8</accession>
<gene>
    <name evidence="1" type="ORF">Asi03nite_73500</name>
</gene>
<dbReference type="Proteomes" id="UP000629619">
    <property type="component" value="Unassembled WGS sequence"/>
</dbReference>
<evidence type="ECO:0000313" key="1">
    <source>
        <dbReference type="EMBL" id="GIF09812.1"/>
    </source>
</evidence>
<reference evidence="1" key="1">
    <citation type="submission" date="2021-01" db="EMBL/GenBank/DDBJ databases">
        <title>Whole genome shotgun sequence of Actinoplanes siamensis NBRC 109076.</title>
        <authorList>
            <person name="Komaki H."/>
            <person name="Tamura T."/>
        </authorList>
    </citation>
    <scope>NUCLEOTIDE SEQUENCE</scope>
    <source>
        <strain evidence="1">NBRC 109076</strain>
    </source>
</reference>
<evidence type="ECO:0000313" key="2">
    <source>
        <dbReference type="Proteomes" id="UP000629619"/>
    </source>
</evidence>
<sequence>MPLVNVIPGEKIPTAPLNTRLPVWRIPGWLLVFVCLGHGTFRSGR</sequence>
<name>A0A919NFD8_9ACTN</name>
<proteinExistence type="predicted"/>
<comment type="caution">
    <text evidence="1">The sequence shown here is derived from an EMBL/GenBank/DDBJ whole genome shotgun (WGS) entry which is preliminary data.</text>
</comment>
<dbReference type="AlphaFoldDB" id="A0A919NFD8"/>
<protein>
    <submittedName>
        <fullName evidence="1">Uncharacterized protein</fullName>
    </submittedName>
</protein>
<dbReference type="RefSeq" id="WP_239103196.1">
    <property type="nucleotide sequence ID" value="NZ_BOMW01000103.1"/>
</dbReference>